<dbReference type="Pfam" id="PF01471">
    <property type="entry name" value="PG_binding_1"/>
    <property type="match status" value="1"/>
</dbReference>
<dbReference type="SUPFAM" id="SSF47090">
    <property type="entry name" value="PGBD-like"/>
    <property type="match status" value="1"/>
</dbReference>
<proteinExistence type="predicted"/>
<dbReference type="InterPro" id="IPR036366">
    <property type="entry name" value="PGBDSf"/>
</dbReference>
<reference evidence="4" key="1">
    <citation type="submission" date="2016-06" db="EMBL/GenBank/DDBJ databases">
        <authorList>
            <person name="Varghese N."/>
            <person name="Submissions Spin"/>
        </authorList>
    </citation>
    <scope>NUCLEOTIDE SEQUENCE [LARGE SCALE GENOMIC DNA]</scope>
    <source>
        <strain evidence="4">DSM 45577</strain>
    </source>
</reference>
<feature type="domain" description="Peptidoglycan binding-like" evidence="1">
    <location>
        <begin position="55"/>
        <end position="113"/>
    </location>
</feature>
<dbReference type="Pfam" id="PF08291">
    <property type="entry name" value="Peptidase_M15_3"/>
    <property type="match status" value="1"/>
</dbReference>
<dbReference type="AlphaFoldDB" id="A0A1C6V8Z9"/>
<dbReference type="GO" id="GO:0004180">
    <property type="term" value="F:carboxypeptidase activity"/>
    <property type="evidence" value="ECO:0007669"/>
    <property type="project" value="UniProtKB-KW"/>
</dbReference>
<dbReference type="InterPro" id="IPR036365">
    <property type="entry name" value="PGBD-like_sf"/>
</dbReference>
<dbReference type="Gene3D" id="1.10.101.10">
    <property type="entry name" value="PGBD-like superfamily/PGBD"/>
    <property type="match status" value="1"/>
</dbReference>
<dbReference type="STRING" id="683228.GA0070617_5032"/>
<evidence type="ECO:0000313" key="3">
    <source>
        <dbReference type="EMBL" id="SCL62831.1"/>
    </source>
</evidence>
<sequence length="255" mass="27039">MFDGVFRMLSVNCALGSSAADRTSGSAVGESATSAAVGPSDACFTWTRTLSQGATGPDVTQLQIRISGWVEQGETLAVDGVYGPATAAAVRRFKAGYGLQNTTGTAGPETFNIIYSLQKQDCTPTHFSYPEFTGGCGETGFSGGAVPASVVRQNLLLVMWQLEALRHKLGDRPIVITSGFRSVSCNSRVGGATNSLHTFGKAADLGLASRPSQCQLWRTARTCGFREILGPGYPGHDDHVHVANRDTQFWRAPNC</sequence>
<organism evidence="3 4">
    <name type="scientific">Micromonospora yangpuensis</name>
    <dbReference type="NCBI Taxonomy" id="683228"/>
    <lineage>
        <taxon>Bacteria</taxon>
        <taxon>Bacillati</taxon>
        <taxon>Actinomycetota</taxon>
        <taxon>Actinomycetes</taxon>
        <taxon>Micromonosporales</taxon>
        <taxon>Micromonosporaceae</taxon>
        <taxon>Micromonospora</taxon>
    </lineage>
</organism>
<dbReference type="InterPro" id="IPR002477">
    <property type="entry name" value="Peptidoglycan-bd-like"/>
</dbReference>
<dbReference type="Gene3D" id="3.30.1380.10">
    <property type="match status" value="1"/>
</dbReference>
<protein>
    <submittedName>
        <fullName evidence="3">Zinc D-Ala-D-Ala carboxypeptidase</fullName>
    </submittedName>
</protein>
<keyword evidence="4" id="KW-1185">Reference proteome</keyword>
<dbReference type="Proteomes" id="UP000198937">
    <property type="component" value="Unassembled WGS sequence"/>
</dbReference>
<keyword evidence="3" id="KW-0121">Carboxypeptidase</keyword>
<dbReference type="InterPro" id="IPR013230">
    <property type="entry name" value="Peptidase_M15A_C"/>
</dbReference>
<dbReference type="InterPro" id="IPR009045">
    <property type="entry name" value="Zn_M74/Hedgehog-like"/>
</dbReference>
<dbReference type="EMBL" id="FMIA01000002">
    <property type="protein sequence ID" value="SCL62831.1"/>
    <property type="molecule type" value="Genomic_DNA"/>
</dbReference>
<dbReference type="SUPFAM" id="SSF55166">
    <property type="entry name" value="Hedgehog/DD-peptidase"/>
    <property type="match status" value="1"/>
</dbReference>
<evidence type="ECO:0000259" key="2">
    <source>
        <dbReference type="Pfam" id="PF08291"/>
    </source>
</evidence>
<evidence type="ECO:0000259" key="1">
    <source>
        <dbReference type="Pfam" id="PF01471"/>
    </source>
</evidence>
<keyword evidence="3" id="KW-0645">Protease</keyword>
<keyword evidence="3" id="KW-0378">Hydrolase</keyword>
<accession>A0A1C6V8Z9</accession>
<name>A0A1C6V8Z9_9ACTN</name>
<evidence type="ECO:0000313" key="4">
    <source>
        <dbReference type="Proteomes" id="UP000198937"/>
    </source>
</evidence>
<gene>
    <name evidence="3" type="ORF">GA0070617_5032</name>
</gene>
<feature type="domain" description="Peptidase M15A C-terminal" evidence="2">
    <location>
        <begin position="142"/>
        <end position="243"/>
    </location>
</feature>